<keyword evidence="1" id="KW-0812">Transmembrane</keyword>
<feature type="transmembrane region" description="Helical" evidence="1">
    <location>
        <begin position="7"/>
        <end position="27"/>
    </location>
</feature>
<protein>
    <submittedName>
        <fullName evidence="2">Uncharacterized protein</fullName>
    </submittedName>
</protein>
<keyword evidence="1" id="KW-0472">Membrane</keyword>
<proteinExistence type="predicted"/>
<comment type="caution">
    <text evidence="2">The sequence shown here is derived from an EMBL/GenBank/DDBJ whole genome shotgun (WGS) entry which is preliminary data.</text>
</comment>
<evidence type="ECO:0000256" key="1">
    <source>
        <dbReference type="SAM" id="Phobius"/>
    </source>
</evidence>
<gene>
    <name evidence="2" type="ORF">DNH61_17615</name>
</gene>
<evidence type="ECO:0000313" key="2">
    <source>
        <dbReference type="EMBL" id="PZD94533.1"/>
    </source>
</evidence>
<reference evidence="2 3" key="1">
    <citation type="submission" date="2018-06" db="EMBL/GenBank/DDBJ databases">
        <title>Paenibacillus imtechensis sp. nov.</title>
        <authorList>
            <person name="Pinnaka A.K."/>
            <person name="Singh H."/>
            <person name="Kaur M."/>
        </authorList>
    </citation>
    <scope>NUCLEOTIDE SEQUENCE [LARGE SCALE GENOMIC DNA]</scope>
    <source>
        <strain evidence="2 3">SMB1</strain>
    </source>
</reference>
<dbReference type="Proteomes" id="UP000249522">
    <property type="component" value="Unassembled WGS sequence"/>
</dbReference>
<name>A0A2W1L6F0_9BACL</name>
<feature type="transmembrane region" description="Helical" evidence="1">
    <location>
        <begin position="47"/>
        <end position="65"/>
    </location>
</feature>
<dbReference type="AlphaFoldDB" id="A0A2W1L6F0"/>
<dbReference type="EMBL" id="QKRB01000052">
    <property type="protein sequence ID" value="PZD94533.1"/>
    <property type="molecule type" value="Genomic_DNA"/>
</dbReference>
<keyword evidence="1" id="KW-1133">Transmembrane helix</keyword>
<keyword evidence="3" id="KW-1185">Reference proteome</keyword>
<organism evidence="2 3">
    <name type="scientific">Paenibacillus sambharensis</name>
    <dbReference type="NCBI Taxonomy" id="1803190"/>
    <lineage>
        <taxon>Bacteria</taxon>
        <taxon>Bacillati</taxon>
        <taxon>Bacillota</taxon>
        <taxon>Bacilli</taxon>
        <taxon>Bacillales</taxon>
        <taxon>Paenibacillaceae</taxon>
        <taxon>Paenibacillus</taxon>
    </lineage>
</organism>
<accession>A0A2W1L6F0</accession>
<sequence length="76" mass="9082">MGRRFVTWRSFTLWILPLCLMVAYTYFHYKTLNIKEISFFKPFQGAYLIYTGWFVVGFAINVARYRKGRANGGRRD</sequence>
<evidence type="ECO:0000313" key="3">
    <source>
        <dbReference type="Proteomes" id="UP000249522"/>
    </source>
</evidence>